<evidence type="ECO:0000313" key="3">
    <source>
        <dbReference type="Proteomes" id="UP000198287"/>
    </source>
</evidence>
<feature type="region of interest" description="Disordered" evidence="1">
    <location>
        <begin position="191"/>
        <end position="224"/>
    </location>
</feature>
<dbReference type="OMA" id="RASKNFM"/>
<organism evidence="2 3">
    <name type="scientific">Folsomia candida</name>
    <name type="common">Springtail</name>
    <dbReference type="NCBI Taxonomy" id="158441"/>
    <lineage>
        <taxon>Eukaryota</taxon>
        <taxon>Metazoa</taxon>
        <taxon>Ecdysozoa</taxon>
        <taxon>Arthropoda</taxon>
        <taxon>Hexapoda</taxon>
        <taxon>Collembola</taxon>
        <taxon>Entomobryomorpha</taxon>
        <taxon>Isotomoidea</taxon>
        <taxon>Isotomidae</taxon>
        <taxon>Proisotominae</taxon>
        <taxon>Folsomia</taxon>
    </lineage>
</organism>
<dbReference type="OrthoDB" id="6435011at2759"/>
<dbReference type="PANTHER" id="PTHR41142:SF1">
    <property type="entry name" value="SI:DKEY-16J16.4"/>
    <property type="match status" value="1"/>
</dbReference>
<name>A0A226EPM8_FOLCA</name>
<feature type="compositionally biased region" description="Basic and acidic residues" evidence="1">
    <location>
        <begin position="42"/>
        <end position="51"/>
    </location>
</feature>
<gene>
    <name evidence="2" type="ORF">Fcan01_05684</name>
</gene>
<feature type="compositionally biased region" description="Polar residues" evidence="1">
    <location>
        <begin position="211"/>
        <end position="221"/>
    </location>
</feature>
<feature type="compositionally biased region" description="Gly residues" evidence="1">
    <location>
        <begin position="79"/>
        <end position="88"/>
    </location>
</feature>
<dbReference type="Proteomes" id="UP000198287">
    <property type="component" value="Unassembled WGS sequence"/>
</dbReference>
<reference evidence="2 3" key="1">
    <citation type="submission" date="2015-12" db="EMBL/GenBank/DDBJ databases">
        <title>The genome of Folsomia candida.</title>
        <authorList>
            <person name="Faddeeva A."/>
            <person name="Derks M.F."/>
            <person name="Anvar Y."/>
            <person name="Smit S."/>
            <person name="Van Straalen N."/>
            <person name="Roelofs D."/>
        </authorList>
    </citation>
    <scope>NUCLEOTIDE SEQUENCE [LARGE SCALE GENOMIC DNA]</scope>
    <source>
        <strain evidence="2 3">VU population</strain>
        <tissue evidence="2">Whole body</tissue>
    </source>
</reference>
<feature type="compositionally biased region" description="Gly residues" evidence="1">
    <location>
        <begin position="22"/>
        <end position="37"/>
    </location>
</feature>
<evidence type="ECO:0000256" key="1">
    <source>
        <dbReference type="SAM" id="MobiDB-lite"/>
    </source>
</evidence>
<feature type="region of interest" description="Disordered" evidence="1">
    <location>
        <begin position="20"/>
        <end position="165"/>
    </location>
</feature>
<dbReference type="EMBL" id="LNIX01000002">
    <property type="protein sequence ID" value="OXA59148.1"/>
    <property type="molecule type" value="Genomic_DNA"/>
</dbReference>
<evidence type="ECO:0000313" key="2">
    <source>
        <dbReference type="EMBL" id="OXA59148.1"/>
    </source>
</evidence>
<protein>
    <submittedName>
        <fullName evidence="2">Uncharacterized protein</fullName>
    </submittedName>
</protein>
<keyword evidence="3" id="KW-1185">Reference proteome</keyword>
<sequence>MQQEQNKILLLLISHTKNSASGDGGAGAGAGGAGAGGNSVMEHGEENDWGERGLYPLPRRGSLHCNEEGPGAGEMMMMIGGGGGGGRDSAGSQFDPGYNNIDSALPSDSDHAYDHHSSEEELEVINSSSYDDVDDEVNLPDGDDLLEENARNRGSSGSENCKRKWSQMAANRLSVESTSSSDDEVQGLLRPLSTPVEFRTSPPVDAHKPSEWTQGSKLRSQSPPPKLFLFSGPSPPIVTSTTDEPVILAATSTAMHTAPPISSNVVSSSLSCSLGAVNMAERSHGVFRGIRKFNPDIVSPYSIISSTNNATSSNGIAREGGGAFQERSDGISRSHLYTTISNSNETPSSNFINLMTAANITNSTFTSSSTGAFGRVVRSGGAKESARKRHHRHHNPRHIQRPWLDFEKMIDFEKMQQASRDNVHHYLSFPARATYGDRVLDFEMERQDKMTL</sequence>
<dbReference type="PANTHER" id="PTHR41142">
    <property type="entry name" value="SI:DKEY-16J16.4"/>
    <property type="match status" value="1"/>
</dbReference>
<feature type="compositionally biased region" description="Acidic residues" evidence="1">
    <location>
        <begin position="131"/>
        <end position="147"/>
    </location>
</feature>
<comment type="caution">
    <text evidence="2">The sequence shown here is derived from an EMBL/GenBank/DDBJ whole genome shotgun (WGS) entry which is preliminary data.</text>
</comment>
<accession>A0A226EPM8</accession>
<proteinExistence type="predicted"/>
<dbReference type="AlphaFoldDB" id="A0A226EPM8"/>
<feature type="compositionally biased region" description="Basic and acidic residues" evidence="1">
    <location>
        <begin position="108"/>
        <end position="119"/>
    </location>
</feature>